<protein>
    <submittedName>
        <fullName evidence="2">Serine/threonine protein phosphatase PrpC</fullName>
    </submittedName>
</protein>
<name>A0A1C5ANG6_9ACTN</name>
<feature type="domain" description="PPM-type phosphatase" evidence="1">
    <location>
        <begin position="15"/>
        <end position="247"/>
    </location>
</feature>
<dbReference type="SMART" id="SM00331">
    <property type="entry name" value="PP2C_SIG"/>
    <property type="match status" value="1"/>
</dbReference>
<dbReference type="CDD" id="cd00143">
    <property type="entry name" value="PP2Cc"/>
    <property type="match status" value="1"/>
</dbReference>
<dbReference type="PROSITE" id="PS51746">
    <property type="entry name" value="PPM_2"/>
    <property type="match status" value="1"/>
</dbReference>
<gene>
    <name evidence="2" type="ORF">GA0070563_11567</name>
</gene>
<dbReference type="InterPro" id="IPR036457">
    <property type="entry name" value="PPM-type-like_dom_sf"/>
</dbReference>
<dbReference type="InterPro" id="IPR001932">
    <property type="entry name" value="PPM-type_phosphatase-like_dom"/>
</dbReference>
<dbReference type="SUPFAM" id="SSF81606">
    <property type="entry name" value="PP2C-like"/>
    <property type="match status" value="1"/>
</dbReference>
<dbReference type="RefSeq" id="WP_074477829.1">
    <property type="nucleotide sequence ID" value="NZ_FMCT01000015.1"/>
</dbReference>
<evidence type="ECO:0000313" key="2">
    <source>
        <dbReference type="EMBL" id="SCF46782.1"/>
    </source>
</evidence>
<evidence type="ECO:0000259" key="1">
    <source>
        <dbReference type="PROSITE" id="PS51746"/>
    </source>
</evidence>
<dbReference type="AlphaFoldDB" id="A0A1C5ANG6"/>
<dbReference type="EMBL" id="FMCT01000015">
    <property type="protein sequence ID" value="SCF46782.1"/>
    <property type="molecule type" value="Genomic_DNA"/>
</dbReference>
<dbReference type="Gene3D" id="3.60.40.10">
    <property type="entry name" value="PPM-type phosphatase domain"/>
    <property type="match status" value="1"/>
</dbReference>
<organism evidence="2 3">
    <name type="scientific">Micromonospora carbonacea</name>
    <dbReference type="NCBI Taxonomy" id="47853"/>
    <lineage>
        <taxon>Bacteria</taxon>
        <taxon>Bacillati</taxon>
        <taxon>Actinomycetota</taxon>
        <taxon>Actinomycetes</taxon>
        <taxon>Micromonosporales</taxon>
        <taxon>Micromonosporaceae</taxon>
        <taxon>Micromonospora</taxon>
    </lineage>
</organism>
<dbReference type="Pfam" id="PF13672">
    <property type="entry name" value="PP2C_2"/>
    <property type="match status" value="1"/>
</dbReference>
<evidence type="ECO:0000313" key="3">
    <source>
        <dbReference type="Proteomes" id="UP000183585"/>
    </source>
</evidence>
<reference evidence="3" key="1">
    <citation type="submission" date="2016-06" db="EMBL/GenBank/DDBJ databases">
        <authorList>
            <person name="Varghese N."/>
            <person name="Submissions Spin"/>
        </authorList>
    </citation>
    <scope>NUCLEOTIDE SEQUENCE [LARGE SCALE GENOMIC DNA]</scope>
    <source>
        <strain evidence="3">DSM 43168</strain>
    </source>
</reference>
<keyword evidence="3" id="KW-1185">Reference proteome</keyword>
<dbReference type="Proteomes" id="UP000183585">
    <property type="component" value="Unassembled WGS sequence"/>
</dbReference>
<sequence>MTASTPAPHAFAAVRVCAVTARGAVRTGNEDAVLVLDWISQSPRARVTDLTTAWTPPLACAVADGLGGHRAGELASRLAAADLANRYIAWDSPRAVHDGIVAVGRALHDTAARQPGTAGMRTTIAGVLLTGDGAYVFNVGDSRAYRITDGYLEQLSVDDSGPDGATVTQCLGDPPAAPLAPHVALASLDPAGARFLLCTDGVHGQLDERRLRAVCRTPDPRALVETLRDEVYAAGAADNLTAVVVDVLPLPGEPHPGDPGR</sequence>
<dbReference type="SMART" id="SM00332">
    <property type="entry name" value="PP2Cc"/>
    <property type="match status" value="1"/>
</dbReference>
<accession>A0A1C5ANG6</accession>
<proteinExistence type="predicted"/>